<sequence>MKCPRCGYENPPNAQLCEKCRYPLFAEPISQSSRCPRCGYENPPNAQLCEKCRYPLFVPVVKVEERKEQVPPEVLQGMTSLRLFSSYYVLAFLIFQASISILDISRPIAEGVAVASEALMISSMMNLYRAINFLIRRDKGVLNRAGVIISVFSTFLVGAGGYFILPYVKSNETVNLITDKEVIVGSILFISGIAGFLVGNIISVVSTQFKLSREFGPQFKRAGEFFLISFVLGALTFVIPFMELVSFLVLLYASYTLTDASVKASNKR</sequence>
<dbReference type="Proteomes" id="UP000325030">
    <property type="component" value="Chromosome"/>
</dbReference>
<dbReference type="KEGG" id="step:IC006_0297"/>
<dbReference type="Proteomes" id="UP000322983">
    <property type="component" value="Chromosome"/>
</dbReference>
<reference evidence="9" key="1">
    <citation type="submission" date="2018-09" db="EMBL/GenBank/DDBJ databases">
        <title>Complete Genome Sequencing of Sulfolobus sp. JCM 16834.</title>
        <authorList>
            <person name="Kato S."/>
            <person name="Itoh T."/>
            <person name="Ohkuma M."/>
        </authorList>
    </citation>
    <scope>NUCLEOTIDE SEQUENCE [LARGE SCALE GENOMIC DNA]</scope>
    <source>
        <strain evidence="9">IC-007</strain>
    </source>
</reference>
<dbReference type="EMBL" id="AP018930">
    <property type="protein sequence ID" value="BBG25775.1"/>
    <property type="molecule type" value="Genomic_DNA"/>
</dbReference>
<keyword evidence="3" id="KW-0862">Zinc</keyword>
<gene>
    <name evidence="6" type="ORF">IC006_0297</name>
    <name evidence="7" type="ORF">IC007_0280</name>
</gene>
<keyword evidence="2" id="KW-0863">Zinc-finger</keyword>
<evidence type="ECO:0000256" key="4">
    <source>
        <dbReference type="SAM" id="Phobius"/>
    </source>
</evidence>
<dbReference type="OrthoDB" id="78092at2157"/>
<organism evidence="6 8">
    <name type="scientific">Sulfuracidifex tepidarius</name>
    <dbReference type="NCBI Taxonomy" id="1294262"/>
    <lineage>
        <taxon>Archaea</taxon>
        <taxon>Thermoproteota</taxon>
        <taxon>Thermoprotei</taxon>
        <taxon>Sulfolobales</taxon>
        <taxon>Sulfolobaceae</taxon>
        <taxon>Sulfuracidifex</taxon>
    </lineage>
</organism>
<dbReference type="GO" id="GO:0008270">
    <property type="term" value="F:zinc ion binding"/>
    <property type="evidence" value="ECO:0007669"/>
    <property type="project" value="UniProtKB-KW"/>
</dbReference>
<accession>A0A510DS69</accession>
<dbReference type="Pfam" id="PF12773">
    <property type="entry name" value="DZR"/>
    <property type="match status" value="1"/>
</dbReference>
<evidence type="ECO:0000313" key="8">
    <source>
        <dbReference type="Proteomes" id="UP000322983"/>
    </source>
</evidence>
<dbReference type="AlphaFoldDB" id="A0A510DS69"/>
<keyword evidence="4" id="KW-0812">Transmembrane</keyword>
<feature type="transmembrane region" description="Helical" evidence="4">
    <location>
        <begin position="141"/>
        <end position="163"/>
    </location>
</feature>
<evidence type="ECO:0000313" key="9">
    <source>
        <dbReference type="Proteomes" id="UP000325030"/>
    </source>
</evidence>
<feature type="transmembrane region" description="Helical" evidence="4">
    <location>
        <begin position="83"/>
        <end position="102"/>
    </location>
</feature>
<dbReference type="EMBL" id="AP018929">
    <property type="protein sequence ID" value="BBG23013.1"/>
    <property type="molecule type" value="Genomic_DNA"/>
</dbReference>
<keyword evidence="1" id="KW-0479">Metal-binding</keyword>
<dbReference type="RefSeq" id="WP_054846772.1">
    <property type="nucleotide sequence ID" value="NZ_AP018929.1"/>
</dbReference>
<reference evidence="6 8" key="2">
    <citation type="journal article" date="2020" name="Int. J. Syst. Evol. Microbiol.">
        <title>Sulfuracidifex tepidarius gen. nov., sp. nov. and transfer of Sulfolobus metallicus Huber and Stetter 1992 to the genus Sulfuracidifex as Sulfuracidifex metallicus comb. nov.</title>
        <authorList>
            <person name="Itoh T."/>
            <person name="Miura T."/>
            <person name="Sakai H.D."/>
            <person name="Kato S."/>
            <person name="Ohkuma M."/>
            <person name="Takashina T."/>
        </authorList>
    </citation>
    <scope>NUCLEOTIDE SEQUENCE [LARGE SCALE GENOMIC DNA]</scope>
    <source>
        <strain evidence="6 8">IC-006</strain>
        <strain evidence="7">IC-007</strain>
    </source>
</reference>
<protein>
    <recommendedName>
        <fullName evidence="5">RanBP2-type domain-containing protein</fullName>
    </recommendedName>
</protein>
<dbReference type="GeneID" id="41716784"/>
<dbReference type="InterPro" id="IPR001876">
    <property type="entry name" value="Znf_RanBP2"/>
</dbReference>
<evidence type="ECO:0000313" key="7">
    <source>
        <dbReference type="EMBL" id="BBG25775.1"/>
    </source>
</evidence>
<feature type="transmembrane region" description="Helical" evidence="4">
    <location>
        <begin position="183"/>
        <end position="205"/>
    </location>
</feature>
<keyword evidence="8" id="KW-1185">Reference proteome</keyword>
<evidence type="ECO:0000259" key="5">
    <source>
        <dbReference type="SMART" id="SM00547"/>
    </source>
</evidence>
<keyword evidence="4" id="KW-0472">Membrane</keyword>
<feature type="transmembrane region" description="Helical" evidence="4">
    <location>
        <begin position="108"/>
        <end position="129"/>
    </location>
</feature>
<name>A0A510DS69_9CREN</name>
<keyword evidence="4" id="KW-1133">Transmembrane helix</keyword>
<feature type="domain" description="RanBP2-type" evidence="5">
    <location>
        <begin position="31"/>
        <end position="55"/>
    </location>
</feature>
<evidence type="ECO:0000256" key="2">
    <source>
        <dbReference type="ARBA" id="ARBA00022771"/>
    </source>
</evidence>
<feature type="domain" description="RanBP2-type" evidence="5">
    <location>
        <begin position="2"/>
        <end position="23"/>
    </location>
</feature>
<evidence type="ECO:0000256" key="1">
    <source>
        <dbReference type="ARBA" id="ARBA00022723"/>
    </source>
</evidence>
<proteinExistence type="predicted"/>
<dbReference type="InterPro" id="IPR025874">
    <property type="entry name" value="DZR"/>
</dbReference>
<evidence type="ECO:0000256" key="3">
    <source>
        <dbReference type="ARBA" id="ARBA00022833"/>
    </source>
</evidence>
<accession>A0A510DZV7</accession>
<evidence type="ECO:0000313" key="6">
    <source>
        <dbReference type="EMBL" id="BBG23013.1"/>
    </source>
</evidence>
<feature type="transmembrane region" description="Helical" evidence="4">
    <location>
        <begin position="225"/>
        <end position="253"/>
    </location>
</feature>
<dbReference type="STRING" id="1294262.GCA_001316085_02895"/>
<dbReference type="SMART" id="SM00547">
    <property type="entry name" value="ZnF_RBZ"/>
    <property type="match status" value="2"/>
</dbReference>